<dbReference type="SUPFAM" id="SSF48264">
    <property type="entry name" value="Cytochrome P450"/>
    <property type="match status" value="1"/>
</dbReference>
<dbReference type="InterPro" id="IPR001128">
    <property type="entry name" value="Cyt_P450"/>
</dbReference>
<organism evidence="1 2">
    <name type="scientific">Phascolomyces articulosus</name>
    <dbReference type="NCBI Taxonomy" id="60185"/>
    <lineage>
        <taxon>Eukaryota</taxon>
        <taxon>Fungi</taxon>
        <taxon>Fungi incertae sedis</taxon>
        <taxon>Mucoromycota</taxon>
        <taxon>Mucoromycotina</taxon>
        <taxon>Mucoromycetes</taxon>
        <taxon>Mucorales</taxon>
        <taxon>Lichtheimiaceae</taxon>
        <taxon>Phascolomyces</taxon>
    </lineage>
</organism>
<dbReference type="AlphaFoldDB" id="A0AAD5PA44"/>
<dbReference type="GO" id="GO:0005506">
    <property type="term" value="F:iron ion binding"/>
    <property type="evidence" value="ECO:0007669"/>
    <property type="project" value="InterPro"/>
</dbReference>
<proteinExistence type="predicted"/>
<dbReference type="GO" id="GO:0006707">
    <property type="term" value="P:cholesterol catabolic process"/>
    <property type="evidence" value="ECO:0007669"/>
    <property type="project" value="InterPro"/>
</dbReference>
<dbReference type="Pfam" id="PF00067">
    <property type="entry name" value="p450"/>
    <property type="match status" value="1"/>
</dbReference>
<dbReference type="PANTHER" id="PTHR24293">
    <property type="entry name" value="CYTOCHROME P450 FAMILY 46 SUBFAMILY A"/>
    <property type="match status" value="1"/>
</dbReference>
<name>A0AAD5PA44_9FUNG</name>
<evidence type="ECO:0000313" key="1">
    <source>
        <dbReference type="EMBL" id="KAI9251373.1"/>
    </source>
</evidence>
<keyword evidence="2" id="KW-1185">Reference proteome</keyword>
<comment type="caution">
    <text evidence="1">The sequence shown here is derived from an EMBL/GenBank/DDBJ whole genome shotgun (WGS) entry which is preliminary data.</text>
</comment>
<dbReference type="Gene3D" id="1.10.630.10">
    <property type="entry name" value="Cytochrome P450"/>
    <property type="match status" value="1"/>
</dbReference>
<dbReference type="GO" id="GO:0020037">
    <property type="term" value="F:heme binding"/>
    <property type="evidence" value="ECO:0007669"/>
    <property type="project" value="InterPro"/>
</dbReference>
<dbReference type="EMBL" id="JAIXMP010000030">
    <property type="protein sequence ID" value="KAI9251373.1"/>
    <property type="molecule type" value="Genomic_DNA"/>
</dbReference>
<protein>
    <submittedName>
        <fullName evidence="1">Cytochrome P450</fullName>
    </submittedName>
</protein>
<dbReference type="InterPro" id="IPR036396">
    <property type="entry name" value="Cyt_P450_sf"/>
</dbReference>
<dbReference type="GO" id="GO:0033781">
    <property type="term" value="F:cholesterol 24-hydroxylase activity"/>
    <property type="evidence" value="ECO:0007669"/>
    <property type="project" value="InterPro"/>
</dbReference>
<accession>A0AAD5PA44</accession>
<dbReference type="Proteomes" id="UP001209540">
    <property type="component" value="Unassembled WGS sequence"/>
</dbReference>
<gene>
    <name evidence="1" type="ORF">BDA99DRAFT_200915</name>
</gene>
<dbReference type="PANTHER" id="PTHR24293:SF0">
    <property type="entry name" value="CYP46A1 PROTEIN-RELATED"/>
    <property type="match status" value="1"/>
</dbReference>
<reference evidence="1" key="1">
    <citation type="journal article" date="2022" name="IScience">
        <title>Evolution of zygomycete secretomes and the origins of terrestrial fungal ecologies.</title>
        <authorList>
            <person name="Chang Y."/>
            <person name="Wang Y."/>
            <person name="Mondo S."/>
            <person name="Ahrendt S."/>
            <person name="Andreopoulos W."/>
            <person name="Barry K."/>
            <person name="Beard J."/>
            <person name="Benny G.L."/>
            <person name="Blankenship S."/>
            <person name="Bonito G."/>
            <person name="Cuomo C."/>
            <person name="Desiro A."/>
            <person name="Gervers K.A."/>
            <person name="Hundley H."/>
            <person name="Kuo A."/>
            <person name="LaButti K."/>
            <person name="Lang B.F."/>
            <person name="Lipzen A."/>
            <person name="O'Donnell K."/>
            <person name="Pangilinan J."/>
            <person name="Reynolds N."/>
            <person name="Sandor L."/>
            <person name="Smith M.E."/>
            <person name="Tsang A."/>
            <person name="Grigoriev I.V."/>
            <person name="Stajich J.E."/>
            <person name="Spatafora J.W."/>
        </authorList>
    </citation>
    <scope>NUCLEOTIDE SEQUENCE</scope>
    <source>
        <strain evidence="1">RSA 2281</strain>
    </source>
</reference>
<reference evidence="1" key="2">
    <citation type="submission" date="2023-02" db="EMBL/GenBank/DDBJ databases">
        <authorList>
            <consortium name="DOE Joint Genome Institute"/>
            <person name="Mondo S.J."/>
            <person name="Chang Y."/>
            <person name="Wang Y."/>
            <person name="Ahrendt S."/>
            <person name="Andreopoulos W."/>
            <person name="Barry K."/>
            <person name="Beard J."/>
            <person name="Benny G.L."/>
            <person name="Blankenship S."/>
            <person name="Bonito G."/>
            <person name="Cuomo C."/>
            <person name="Desiro A."/>
            <person name="Gervers K.A."/>
            <person name="Hundley H."/>
            <person name="Kuo A."/>
            <person name="LaButti K."/>
            <person name="Lang B.F."/>
            <person name="Lipzen A."/>
            <person name="O'Donnell K."/>
            <person name="Pangilinan J."/>
            <person name="Reynolds N."/>
            <person name="Sandor L."/>
            <person name="Smith M.W."/>
            <person name="Tsang A."/>
            <person name="Grigoriev I.V."/>
            <person name="Stajich J.E."/>
            <person name="Spatafora J.W."/>
        </authorList>
    </citation>
    <scope>NUCLEOTIDE SEQUENCE</scope>
    <source>
        <strain evidence="1">RSA 2281</strain>
    </source>
</reference>
<dbReference type="InterPro" id="IPR039983">
    <property type="entry name" value="CYP46A1"/>
</dbReference>
<evidence type="ECO:0000313" key="2">
    <source>
        <dbReference type="Proteomes" id="UP001209540"/>
    </source>
</evidence>
<sequence length="238" mass="27372">MYHEIIAPLVEETDHGFYAGFGFSGWTAFITHPGAAKKLFSKTDLFPKRNMPQTRKETIFGKFVMEPNLVFLPHGPQWKEQRSVLNPAFHRSMPVQLFGELSQKLFNQIEKDEIGSLPIDVLDIMTRWTLDAIGIAGFDFDFNAITEKDNDWVTRYDNIMKASGSPLFMLFPFLDGPALRFLFPKRRKVHNELDNLLEKLQEIITYKREILASNIDGKSTTNKNINEKDLLTLMLEAA</sequence>